<evidence type="ECO:0000313" key="13">
    <source>
        <dbReference type="Proteomes" id="UP000249248"/>
    </source>
</evidence>
<dbReference type="EC" id="4.1.1.45" evidence="4"/>
<dbReference type="InterPro" id="IPR032466">
    <property type="entry name" value="Metal_Hydrolase"/>
</dbReference>
<evidence type="ECO:0000313" key="12">
    <source>
        <dbReference type="EMBL" id="PZE18965.1"/>
    </source>
</evidence>
<evidence type="ECO:0000256" key="4">
    <source>
        <dbReference type="ARBA" id="ARBA00012365"/>
    </source>
</evidence>
<gene>
    <name evidence="12" type="ORF">DNU06_01185</name>
</gene>
<keyword evidence="7" id="KW-0210">Decarboxylase</keyword>
<proteinExistence type="inferred from homology"/>
<evidence type="ECO:0000259" key="11">
    <source>
        <dbReference type="Pfam" id="PF04909"/>
    </source>
</evidence>
<evidence type="ECO:0000256" key="9">
    <source>
        <dbReference type="ARBA" id="ARBA00023239"/>
    </source>
</evidence>
<evidence type="ECO:0000256" key="10">
    <source>
        <dbReference type="ARBA" id="ARBA00031120"/>
    </source>
</evidence>
<comment type="subunit">
    <text evidence="3">Monomer.</text>
</comment>
<dbReference type="AlphaFoldDB" id="A0A2W1NHG1"/>
<comment type="similarity">
    <text evidence="2">Belongs to the metallo-dependent hydrolases superfamily. ACMSD family.</text>
</comment>
<dbReference type="OrthoDB" id="9777673at2"/>
<evidence type="ECO:0000256" key="1">
    <source>
        <dbReference type="ARBA" id="ARBA00005079"/>
    </source>
</evidence>
<evidence type="ECO:0000256" key="5">
    <source>
        <dbReference type="ARBA" id="ARBA00021214"/>
    </source>
</evidence>
<dbReference type="GO" id="GO:0019748">
    <property type="term" value="P:secondary metabolic process"/>
    <property type="evidence" value="ECO:0007669"/>
    <property type="project" value="TreeGrafter"/>
</dbReference>
<feature type="domain" description="Amidohydrolase-related" evidence="11">
    <location>
        <begin position="4"/>
        <end position="313"/>
    </location>
</feature>
<keyword evidence="13" id="KW-1185">Reference proteome</keyword>
<comment type="pathway">
    <text evidence="1">Secondary metabolite metabolism; quinolate metabolism.</text>
</comment>
<dbReference type="GO" id="GO:0046872">
    <property type="term" value="F:metal ion binding"/>
    <property type="evidence" value="ECO:0007669"/>
    <property type="project" value="UniProtKB-KW"/>
</dbReference>
<keyword evidence="9" id="KW-0456">Lyase</keyword>
<evidence type="ECO:0000256" key="2">
    <source>
        <dbReference type="ARBA" id="ARBA00005871"/>
    </source>
</evidence>
<evidence type="ECO:0000256" key="3">
    <source>
        <dbReference type="ARBA" id="ARBA00011245"/>
    </source>
</evidence>
<sequence>MLKIDAHSHILPNTMPNWTDKFGYGDFVWMKDSPAGKGKADMMKGNEFFRTVEENCWNENVRIPEYANFDTQVQVVCTVPVMFSYWAKAKDTLDLSRFLNDHIANLQAKYPKNYIGLGTIPMQDADLAIQEMERLKYELNIPGIQIGSNINDKNLSEAEFYPIFEAADRLGLAVMIHPWEMMGFSSMEKYWLPWLVGMPAETSRAMASLIFSGVMEKLPNLRVMLSHAGGSFIPTIGRLEHGFNCRPDLVQVDNTINPREYLGKFWVDCITHDIDMLKYIVNAVGSEKVCLGTDYPFPLGDLEIGKFITDSDMAKKDIENIFSKSTLDWLNLPKSKFL</sequence>
<evidence type="ECO:0000256" key="7">
    <source>
        <dbReference type="ARBA" id="ARBA00022793"/>
    </source>
</evidence>
<dbReference type="Proteomes" id="UP000249248">
    <property type="component" value="Unassembled WGS sequence"/>
</dbReference>
<keyword evidence="12" id="KW-0378">Hydrolase</keyword>
<dbReference type="Gene3D" id="3.20.20.140">
    <property type="entry name" value="Metal-dependent hydrolases"/>
    <property type="match status" value="1"/>
</dbReference>
<reference evidence="12 13" key="1">
    <citation type="submission" date="2018-06" db="EMBL/GenBank/DDBJ databases">
        <title>The draft genome sequence of Crocinitomix sp. SM1701.</title>
        <authorList>
            <person name="Zhang X."/>
        </authorList>
    </citation>
    <scope>NUCLEOTIDE SEQUENCE [LARGE SCALE GENOMIC DNA]</scope>
    <source>
        <strain evidence="12 13">SM1701</strain>
    </source>
</reference>
<dbReference type="Pfam" id="PF04909">
    <property type="entry name" value="Amidohydro_2"/>
    <property type="match status" value="1"/>
</dbReference>
<keyword evidence="8" id="KW-0862">Zinc</keyword>
<evidence type="ECO:0000256" key="8">
    <source>
        <dbReference type="ARBA" id="ARBA00022833"/>
    </source>
</evidence>
<dbReference type="GO" id="GO:0016787">
    <property type="term" value="F:hydrolase activity"/>
    <property type="evidence" value="ECO:0007669"/>
    <property type="project" value="UniProtKB-KW"/>
</dbReference>
<dbReference type="EMBL" id="QKSB01000001">
    <property type="protein sequence ID" value="PZE18965.1"/>
    <property type="molecule type" value="Genomic_DNA"/>
</dbReference>
<comment type="caution">
    <text evidence="12">The sequence shown here is derived from an EMBL/GenBank/DDBJ whole genome shotgun (WGS) entry which is preliminary data.</text>
</comment>
<keyword evidence="6" id="KW-0479">Metal-binding</keyword>
<protein>
    <recommendedName>
        <fullName evidence="5">2-amino-3-carboxymuconate-6-semialdehyde decarboxylase</fullName>
        <ecNumber evidence="4">4.1.1.45</ecNumber>
    </recommendedName>
    <alternativeName>
        <fullName evidence="10">Picolinate carboxylase</fullName>
    </alternativeName>
</protein>
<dbReference type="PANTHER" id="PTHR21240">
    <property type="entry name" value="2-AMINO-3-CARBOXYLMUCONATE-6-SEMIALDEHYDE DECARBOXYLASE"/>
    <property type="match status" value="1"/>
</dbReference>
<accession>A0A2W1NHG1</accession>
<evidence type="ECO:0000256" key="6">
    <source>
        <dbReference type="ARBA" id="ARBA00022723"/>
    </source>
</evidence>
<name>A0A2W1NHG1_9FLAO</name>
<dbReference type="GO" id="GO:0005829">
    <property type="term" value="C:cytosol"/>
    <property type="evidence" value="ECO:0007669"/>
    <property type="project" value="TreeGrafter"/>
</dbReference>
<dbReference type="RefSeq" id="WP_111061865.1">
    <property type="nucleotide sequence ID" value="NZ_JBHUCU010000007.1"/>
</dbReference>
<organism evidence="12 13">
    <name type="scientific">Putridiphycobacter roseus</name>
    <dbReference type="NCBI Taxonomy" id="2219161"/>
    <lineage>
        <taxon>Bacteria</taxon>
        <taxon>Pseudomonadati</taxon>
        <taxon>Bacteroidota</taxon>
        <taxon>Flavobacteriia</taxon>
        <taxon>Flavobacteriales</taxon>
        <taxon>Crocinitomicaceae</taxon>
        <taxon>Putridiphycobacter</taxon>
    </lineage>
</organism>
<dbReference type="SUPFAM" id="SSF51556">
    <property type="entry name" value="Metallo-dependent hydrolases"/>
    <property type="match status" value="1"/>
</dbReference>
<dbReference type="GO" id="GO:0001760">
    <property type="term" value="F:aminocarboxymuconate-semialdehyde decarboxylase activity"/>
    <property type="evidence" value="ECO:0007669"/>
    <property type="project" value="UniProtKB-EC"/>
</dbReference>
<dbReference type="PANTHER" id="PTHR21240:SF27">
    <property type="entry name" value="2-AMINO-3-CARBOXYMUCONATE-6-SEMIALDEHYDE DECARBOXYLASE"/>
    <property type="match status" value="1"/>
</dbReference>
<dbReference type="InterPro" id="IPR032465">
    <property type="entry name" value="ACMSD"/>
</dbReference>
<dbReference type="InterPro" id="IPR006680">
    <property type="entry name" value="Amidohydro-rel"/>
</dbReference>